<dbReference type="InterPro" id="IPR009454">
    <property type="entry name" value="Lipid_transpt_open_b-sht"/>
</dbReference>
<dbReference type="Pfam" id="PF06448">
    <property type="entry name" value="DUF1081"/>
    <property type="match status" value="1"/>
</dbReference>
<comment type="subcellular location">
    <subcellularLocation>
        <location evidence="1">Secreted</location>
    </subcellularLocation>
</comment>
<dbReference type="GO" id="GO:0005576">
    <property type="term" value="C:extracellular region"/>
    <property type="evidence" value="ECO:0007669"/>
    <property type="project" value="UniProtKB-SubCell"/>
</dbReference>
<evidence type="ECO:0000256" key="3">
    <source>
        <dbReference type="ARBA" id="ARBA00023180"/>
    </source>
</evidence>
<sequence length="2815" mass="317081">LRMRNTMHSSTWLKGHIKIDRGHVLSIEIDPPGDKMEIFNARSQFFIIHDEIEKEQNMITDNYQQYKLCSGDKLATIIGVELCGEVKFPNASSHMDSPYFPLTGPTSLSIMTFRRDTHTSYKVLATRKESKDSSSAQFLMDTPNSKVNRMISTDVFIRYTPDKQIDVLLVSPWKKFNLNSALVTNKDILSFVGSISVDDRDKYGLTTEVKISKTGNIYAYTPFIELTQGGRTETLLSGLVNVDFPNKLDANLEVKGFGVLPYTVKGDLINQNQEKRVELSVNRQGKSMYVFNVGSNFDINGKDNKNVKIEPTLIVKMQDETLISITGLSDYKSDRSAIGDLTVDLYQMKPASITWKIGQNSKSKISTYNVDLRFKSSILTGDIDGDISHQKNVFTSKLKITYNVPKFGTDIMTWNTKINNKSKNTFKKYIITSNLDMKKYVDYNTDLIVRLDHKKRQTDVEVEAKYGANLSNKKKTVTLKTSLNTDTLNWKESDVGFQLMTQVPEKNVDINMKMSHSHSSSKLDSNVNLKFSPYLKNAVDVGINLQDKSNNLMNYAGQANLGIMGKKFVVSSDMTQKSTKHFQHSLDVQDWGGNSHSINTVYKLAGSNGHEITSAINVNGYEPVQLQGKTVLNPVNFQASGSALYGKDLYNISARSEITEPVKKLSFDFVCPNRQVEADAEVKTLQDKVTGSVTIDWDAKSNSKSKISVDGSYRNIAEWDSRNLRGTLNVKTPFTNLEDVSAVASYNMDASQCSTKGTVSWGGKQETVSTSLVVKHPLSLQNVDVLFMATTPIRSYREIELEINHKLESTIASSVKGRLENNKAELLVKGENKGDGYNRDFNGLIEVKTPSIVLRDASFSFEHKDNGKIFETVGTFGHNGKKFSADLQMDHLFSRGNAVNNGKFKLSWPEDQLLTTWKHSNQGTKQMSCSLESKWSGNKRVVVTLSGSNNVNSDLRHILSTVSVQTPWKDNRDIAIKFESKLGTDRLESAASLLNNRIEKIVYNILLERQDTAGTVVFMVKSPLYDQKIHGQSDINWKFYPLTASAWLEWAPWARVDFDGSLNAPSVDDIDLNTKLTTPFRNFENIIAKASHKLDNSEYVSHAALSYGVGKKIDFENRLRYDDIILFRTKLTSPCPYLKSLNTGLQLNASPVKFDGSADFELQPYVKKYDGFMTWNYDPSNWNSKIRLNTPHNQLPYVQITSWSKMSDGSLRTSHIDIDPSSFGVYSLDTSYKTELPYQLDVNIKTPHRQYDSVGLTAMHNPSDNALQSRLRVMYQRNKEIDSQLKLDWDKNFEGSFLVNTPYREYEVNKIFARHDISNRGFISRGEVNVGGQNVKGDVTYTSSPSGTSGSASLVSPLSGYEKLSGNFNVKGSLNKLVGDASLNIGSDTMSTTFTNNLNPGLLKSSVTLRTTFSEDVKLSIQHKDTSRLSEINIESSFNGQYGKQAVDGKVGVSYAGLPKVKVGVSFNSPIKSVQISLENAMTPDSITGKGMIQTDVESIGNIEVNYKKNGLLENMVATVSLTRNGDSMVDTLLETSKQSDNIHGKVVVQGKWLPSYSAQTDYKGIFSDFSTKTVISNSEGNIFDNDVTFKIEDSQVDLIDNLSYKYDSVDHRHVISVHKEGTLSNFKVDLSRKYNNEEVTAVISFQGENQIKGNVQIDNLSSKYDKVGVEFEHSGDFEKFLTTGKVILSSTEEVSGKVNFYRYNLQRIEALAELTTPWTEYKYNRIEYRHEGGDNRLSCSLNLKYGNGKKFSSDLITNYASSANTLSFNLKTPFKGYEEIILAGDFDYVTINGKAVLGKGIEFTVYGVYDPTVYPYHIQYQITTPLAVLKKVTLNVKGKPLDGTVDVVVVSLNKKIEGNGALQYSNPYKLSFSTQLSSDIQGYKLLQLNIRNEDDAVKGKTSHLLVSWDPTQQVVVDGRYFTGNSRFSSKDQRTFELDIKLPLEYMKNIAVDIEHNTETNIMQTLVSLEVDKNKLIDLDVNFDTSIKYEYSAVVRKPMPMEYTASYKYDDYMREGDVYVSWNRDDPSSNVQVKSYVKNRPSDNDKSVMLTVITQSRTVGVEHNLASSSDKFSSSGKLYWDQGDDSKLSYSLDVSNSNRRRDTTYNGDLKLGFPTRTIGLTGSLNNNDLVRSADAVFSWDLDRDSSKLFKVQATVSGQEFTKADITFKLPAQNLQVTSALIFNQGNTILDGKTDISYTSEARKTLTLFSKLKNTPTSYGFFSDGGNSFNYSVELGLIHPDTKVDVKIDSHVARSNEILTSSLGVQYMTINRQMKNLALFAEIDKLKRQISLVTSGPSYTAGVSGAIASNEPLSLVLSGSLNGQEKFKSTLDINKGSKTLNFEIGQPDNLLSLKAYYPNSSAFQTELFHNSGSDKQEAVIRLRLLNPHLLHSSIHWRPDAVTELRNFVTEQISTASQSTQRSLRQMNVDLRTELTGKYEEVTASIVEDLKPLVQYIGNEFESFATDLDQVKIALSDMHKNNEFFLLDIGAAVSDNVDYVSDSYISIQNELQLVTGMYRDTYKNLIENILQKLEDIEEYSFSDAYNQVVAQGIQDLVYLLDTTISNLITRLRQTDLKIMENAEIVLMNAQDLYNHEQLDFIRKRIEQLRDLDYYYYLSGLKEAMKNSVNLESYTNALYFMRNAAINRVIPEGVKDVAERTSNEIYQQAQLAYKHWDIEENFNKHLNMSVELLKEIVEYELKEYFNLFMIKNPFTVFDPKNGHIEADFILPVEVRYLDEMPNLTPYIQQVSNMYNKYTPDVDSIYQYSPSGWSSNKSEDDVLADFEKFTPSKSLRTSKDNIVKPKDESSYSWPVAYFI</sequence>
<organism evidence="5">
    <name type="scientific">Arion vulgaris</name>
    <dbReference type="NCBI Taxonomy" id="1028688"/>
    <lineage>
        <taxon>Eukaryota</taxon>
        <taxon>Metazoa</taxon>
        <taxon>Spiralia</taxon>
        <taxon>Lophotrochozoa</taxon>
        <taxon>Mollusca</taxon>
        <taxon>Gastropoda</taxon>
        <taxon>Heterobranchia</taxon>
        <taxon>Euthyneura</taxon>
        <taxon>Panpulmonata</taxon>
        <taxon>Eupulmonata</taxon>
        <taxon>Stylommatophora</taxon>
        <taxon>Helicina</taxon>
        <taxon>Arionoidea</taxon>
        <taxon>Arionidae</taxon>
        <taxon>Arion</taxon>
    </lineage>
</organism>
<name>A0A0B7BQI1_9EUPU</name>
<reference evidence="5" key="1">
    <citation type="submission" date="2014-12" db="EMBL/GenBank/DDBJ databases">
        <title>Insight into the proteome of Arion vulgaris.</title>
        <authorList>
            <person name="Aradska J."/>
            <person name="Bulat T."/>
            <person name="Smidak R."/>
            <person name="Sarate P."/>
            <person name="Gangsoo J."/>
            <person name="Sialana F."/>
            <person name="Bilban M."/>
            <person name="Lubec G."/>
        </authorList>
    </citation>
    <scope>NUCLEOTIDE SEQUENCE</scope>
    <source>
        <tissue evidence="5">Skin</tissue>
    </source>
</reference>
<dbReference type="Gene3D" id="2.20.80.10">
    <property type="entry name" value="Lipovitellin-phosvitin complex, chain A, domain 4"/>
    <property type="match status" value="1"/>
</dbReference>
<accession>A0A0B7BQI1</accession>
<protein>
    <recommendedName>
        <fullName evidence="4">Lipid transport open beta-sheet domain-containing protein</fullName>
    </recommendedName>
</protein>
<proteinExistence type="predicted"/>
<dbReference type="GO" id="GO:0005319">
    <property type="term" value="F:lipid transporter activity"/>
    <property type="evidence" value="ECO:0007669"/>
    <property type="project" value="InterPro"/>
</dbReference>
<keyword evidence="3" id="KW-0325">Glycoprotein</keyword>
<gene>
    <name evidence="5" type="primary">ORF201910</name>
</gene>
<evidence type="ECO:0000259" key="4">
    <source>
        <dbReference type="Pfam" id="PF06448"/>
    </source>
</evidence>
<dbReference type="EMBL" id="HACG01047766">
    <property type="protein sequence ID" value="CEK94631.1"/>
    <property type="molecule type" value="Transcribed_RNA"/>
</dbReference>
<evidence type="ECO:0000256" key="2">
    <source>
        <dbReference type="ARBA" id="ARBA00022525"/>
    </source>
</evidence>
<dbReference type="InterPro" id="IPR015819">
    <property type="entry name" value="Lipid_transp_b-sht_shell"/>
</dbReference>
<evidence type="ECO:0000313" key="5">
    <source>
        <dbReference type="EMBL" id="CEK94631.1"/>
    </source>
</evidence>
<feature type="domain" description="Lipid transport open beta-sheet" evidence="4">
    <location>
        <begin position="67"/>
        <end position="165"/>
    </location>
</feature>
<evidence type="ECO:0000256" key="1">
    <source>
        <dbReference type="ARBA" id="ARBA00004613"/>
    </source>
</evidence>
<dbReference type="SUPFAM" id="SSF56968">
    <property type="entry name" value="Lipovitellin-phosvitin complex, beta-sheet shell regions"/>
    <property type="match status" value="1"/>
</dbReference>
<keyword evidence="2" id="KW-0964">Secreted</keyword>
<feature type="non-terminal residue" evidence="5">
    <location>
        <position position="1"/>
    </location>
</feature>